<name>A0A5B9PC57_9BACT</name>
<keyword evidence="2" id="KW-0732">Signal</keyword>
<gene>
    <name evidence="3" type="ORF">MFFC18_26380</name>
</gene>
<dbReference type="Proteomes" id="UP000322214">
    <property type="component" value="Chromosome"/>
</dbReference>
<proteinExistence type="predicted"/>
<dbReference type="KEGG" id="mff:MFFC18_26380"/>
<evidence type="ECO:0000256" key="2">
    <source>
        <dbReference type="SAM" id="SignalP"/>
    </source>
</evidence>
<evidence type="ECO:0008006" key="5">
    <source>
        <dbReference type="Google" id="ProtNLM"/>
    </source>
</evidence>
<feature type="region of interest" description="Disordered" evidence="1">
    <location>
        <begin position="32"/>
        <end position="72"/>
    </location>
</feature>
<protein>
    <recommendedName>
        <fullName evidence="5">BON domain protein</fullName>
    </recommendedName>
</protein>
<feature type="compositionally biased region" description="Gly residues" evidence="1">
    <location>
        <begin position="38"/>
        <end position="49"/>
    </location>
</feature>
<accession>A0A5B9PC57</accession>
<feature type="compositionally biased region" description="Low complexity" evidence="1">
    <location>
        <begin position="50"/>
        <end position="60"/>
    </location>
</feature>
<sequence precursor="true">MIRIAKYLRLTFLLTPALAGLVLFSAADSASAQNTDGADGGNQGQGGGVVTDTDTGDNNATGGGTQSDGELDTVEPLGLSFEVIDRRNQGFVGATAESIGTNGFVGPITSEPDGELAEGRSIGGGVNEGLGNRGATTSSSLLQENGFTVERKGIRTRLRPAFAAPRTPGYVAQSRFQSRMTRQPVVHQFGQGVTVTVSNRTAVLTGVFASAAERDIVKRQLRLEPGVYQIDDRTSTAR</sequence>
<dbReference type="RefSeq" id="WP_075084536.1">
    <property type="nucleotide sequence ID" value="NZ_CP042912.1"/>
</dbReference>
<organism evidence="3 4">
    <name type="scientific">Mariniblastus fucicola</name>
    <dbReference type="NCBI Taxonomy" id="980251"/>
    <lineage>
        <taxon>Bacteria</taxon>
        <taxon>Pseudomonadati</taxon>
        <taxon>Planctomycetota</taxon>
        <taxon>Planctomycetia</taxon>
        <taxon>Pirellulales</taxon>
        <taxon>Pirellulaceae</taxon>
        <taxon>Mariniblastus</taxon>
    </lineage>
</organism>
<keyword evidence="4" id="KW-1185">Reference proteome</keyword>
<feature type="chain" id="PRO_5022998475" description="BON domain protein" evidence="2">
    <location>
        <begin position="33"/>
        <end position="238"/>
    </location>
</feature>
<feature type="signal peptide" evidence="2">
    <location>
        <begin position="1"/>
        <end position="32"/>
    </location>
</feature>
<dbReference type="AlphaFoldDB" id="A0A5B9PC57"/>
<evidence type="ECO:0000313" key="4">
    <source>
        <dbReference type="Proteomes" id="UP000322214"/>
    </source>
</evidence>
<dbReference type="EMBL" id="CP042912">
    <property type="protein sequence ID" value="QEG22755.1"/>
    <property type="molecule type" value="Genomic_DNA"/>
</dbReference>
<reference evidence="3 4" key="1">
    <citation type="submission" date="2019-08" db="EMBL/GenBank/DDBJ databases">
        <title>Deep-cultivation of Planctomycetes and their phenomic and genomic characterization uncovers novel biology.</title>
        <authorList>
            <person name="Wiegand S."/>
            <person name="Jogler M."/>
            <person name="Boedeker C."/>
            <person name="Pinto D."/>
            <person name="Vollmers J."/>
            <person name="Rivas-Marin E."/>
            <person name="Kohn T."/>
            <person name="Peeters S.H."/>
            <person name="Heuer A."/>
            <person name="Rast P."/>
            <person name="Oberbeckmann S."/>
            <person name="Bunk B."/>
            <person name="Jeske O."/>
            <person name="Meyerdierks A."/>
            <person name="Storesund J.E."/>
            <person name="Kallscheuer N."/>
            <person name="Luecker S."/>
            <person name="Lage O.M."/>
            <person name="Pohl T."/>
            <person name="Merkel B.J."/>
            <person name="Hornburger P."/>
            <person name="Mueller R.-W."/>
            <person name="Bruemmer F."/>
            <person name="Labrenz M."/>
            <person name="Spormann A.M."/>
            <person name="Op den Camp H."/>
            <person name="Overmann J."/>
            <person name="Amann R."/>
            <person name="Jetten M.S.M."/>
            <person name="Mascher T."/>
            <person name="Medema M.H."/>
            <person name="Devos D.P."/>
            <person name="Kaster A.-K."/>
            <person name="Ovreas L."/>
            <person name="Rohde M."/>
            <person name="Galperin M.Y."/>
            <person name="Jogler C."/>
        </authorList>
    </citation>
    <scope>NUCLEOTIDE SEQUENCE [LARGE SCALE GENOMIC DNA]</scope>
    <source>
        <strain evidence="3 4">FC18</strain>
    </source>
</reference>
<dbReference type="OrthoDB" id="291345at2"/>
<evidence type="ECO:0000256" key="1">
    <source>
        <dbReference type="SAM" id="MobiDB-lite"/>
    </source>
</evidence>
<evidence type="ECO:0000313" key="3">
    <source>
        <dbReference type="EMBL" id="QEG22755.1"/>
    </source>
</evidence>